<dbReference type="HOGENOM" id="CLU_2506984_0_0_4"/>
<dbReference type="EMBL" id="AP014568">
    <property type="protein sequence ID" value="BAO80019.1"/>
    <property type="molecule type" value="Genomic_DNA"/>
</dbReference>
<gene>
    <name evidence="1" type="ORF">SRAA_0165</name>
</gene>
<proteinExistence type="predicted"/>
<accession>A0A060NM70</accession>
<dbReference type="Proteomes" id="UP000067461">
    <property type="component" value="Chromosome"/>
</dbReference>
<evidence type="ECO:0000313" key="2">
    <source>
        <dbReference type="Proteomes" id="UP000067461"/>
    </source>
</evidence>
<evidence type="ECO:0000313" key="1">
    <source>
        <dbReference type="EMBL" id="BAO80019.1"/>
    </source>
</evidence>
<dbReference type="KEGG" id="cbaa:SRAA_0165"/>
<organism evidence="1 2">
    <name type="scientific">Serpentinimonas raichei</name>
    <dbReference type="NCBI Taxonomy" id="1458425"/>
    <lineage>
        <taxon>Bacteria</taxon>
        <taxon>Pseudomonadati</taxon>
        <taxon>Pseudomonadota</taxon>
        <taxon>Betaproteobacteria</taxon>
        <taxon>Burkholderiales</taxon>
        <taxon>Comamonadaceae</taxon>
        <taxon>Serpentinimonas</taxon>
    </lineage>
</organism>
<sequence>MVMSQAAATSFIHRLMLAVSQVIHSKAKGRCCNGAKAAKPKGGGALGAVESGIGGIVAALASTCPERRQFSPGKAPCHRPAMRYS</sequence>
<reference evidence="1 2" key="1">
    <citation type="journal article" date="2014" name="Nat. Commun.">
        <title>Physiological and genomic features of highly alkaliphilic hydrogen-utilizing Betaproteobacteria from a continental serpentinizing site.</title>
        <authorList>
            <person name="Suzuki S."/>
            <person name="Kuenen J.G."/>
            <person name="Schipper K."/>
            <person name="van der Velde S."/>
            <person name="Ishii S."/>
            <person name="Wu A."/>
            <person name="Sorokin D.Y."/>
            <person name="Tenney A."/>
            <person name="Meng X.Y."/>
            <person name="Morrill P.L."/>
            <person name="Kamagata Y."/>
            <person name="Muyzer G."/>
            <person name="Nealson K.H."/>
        </authorList>
    </citation>
    <scope>NUCLEOTIDE SEQUENCE [LARGE SCALE GENOMIC DNA]</scope>
    <source>
        <strain evidence="1 2">A1</strain>
    </source>
</reference>
<protein>
    <submittedName>
        <fullName evidence="1">Uncharacterized protein conserved in bacteria</fullName>
    </submittedName>
</protein>
<dbReference type="AlphaFoldDB" id="A0A060NM70"/>
<name>A0A060NM70_9BURK</name>
<dbReference type="STRING" id="1458425.SRAA_0165"/>
<keyword evidence="2" id="KW-1185">Reference proteome</keyword>